<feature type="chain" id="PRO_5026086340" evidence="1">
    <location>
        <begin position="17"/>
        <end position="235"/>
    </location>
</feature>
<dbReference type="Proteomes" id="UP000475862">
    <property type="component" value="Unassembled WGS sequence"/>
</dbReference>
<reference evidence="2 3" key="1">
    <citation type="submission" date="2019-08" db="EMBL/GenBank/DDBJ databases">
        <title>The genome of the soybean aphid Biotype 1, its phylome, world population structure and adaptation to the North American continent.</title>
        <authorList>
            <person name="Giordano R."/>
            <person name="Donthu R.K."/>
            <person name="Hernandez A.G."/>
            <person name="Wright C.L."/>
            <person name="Zimin A.V."/>
        </authorList>
    </citation>
    <scope>NUCLEOTIDE SEQUENCE [LARGE SCALE GENOMIC DNA]</scope>
    <source>
        <tissue evidence="2">Whole aphids</tissue>
    </source>
</reference>
<keyword evidence="1" id="KW-0732">Signal</keyword>
<dbReference type="EMBL" id="VYZN01000016">
    <property type="protein sequence ID" value="KAE9538472.1"/>
    <property type="molecule type" value="Genomic_DNA"/>
</dbReference>
<organism evidence="2 3">
    <name type="scientific">Aphis glycines</name>
    <name type="common">Soybean aphid</name>
    <dbReference type="NCBI Taxonomy" id="307491"/>
    <lineage>
        <taxon>Eukaryota</taxon>
        <taxon>Metazoa</taxon>
        <taxon>Ecdysozoa</taxon>
        <taxon>Arthropoda</taxon>
        <taxon>Hexapoda</taxon>
        <taxon>Insecta</taxon>
        <taxon>Pterygota</taxon>
        <taxon>Neoptera</taxon>
        <taxon>Paraneoptera</taxon>
        <taxon>Hemiptera</taxon>
        <taxon>Sternorrhyncha</taxon>
        <taxon>Aphidomorpha</taxon>
        <taxon>Aphidoidea</taxon>
        <taxon>Aphididae</taxon>
        <taxon>Aphidini</taxon>
        <taxon>Aphis</taxon>
        <taxon>Aphis</taxon>
    </lineage>
</organism>
<keyword evidence="3" id="KW-1185">Reference proteome</keyword>
<feature type="signal peptide" evidence="1">
    <location>
        <begin position="1"/>
        <end position="16"/>
    </location>
</feature>
<evidence type="ECO:0000313" key="3">
    <source>
        <dbReference type="Proteomes" id="UP000475862"/>
    </source>
</evidence>
<dbReference type="AlphaFoldDB" id="A0A6G0TT69"/>
<accession>A0A6G0TT69</accession>
<evidence type="ECO:0000313" key="2">
    <source>
        <dbReference type="EMBL" id="KAE9538472.1"/>
    </source>
</evidence>
<comment type="caution">
    <text evidence="2">The sequence shown here is derived from an EMBL/GenBank/DDBJ whole genome shotgun (WGS) entry which is preliminary data.</text>
</comment>
<feature type="non-terminal residue" evidence="2">
    <location>
        <position position="1"/>
    </location>
</feature>
<gene>
    <name evidence="2" type="ORF">AGLY_005571</name>
</gene>
<protein>
    <submittedName>
        <fullName evidence="2">Uncharacterized protein</fullName>
    </submittedName>
</protein>
<name>A0A6G0TT69_APHGL</name>
<evidence type="ECO:0000256" key="1">
    <source>
        <dbReference type="SAM" id="SignalP"/>
    </source>
</evidence>
<proteinExistence type="predicted"/>
<sequence>YSRLLLLLLLFKKYSGELAGGDCGMANWLELRSASVRPSAFSDEPYVPPFVPIYDRESPKKINVYDRYELMTIYYLPVGETEFAPIAANGFRRTNWRALTSSVSCRGSGLQGSAATQTNSGSLYRKDRCNLNAEKTHLCCWSKADCSTDGYYCCWPPRQQRQHSVGSAAILVTIANSTPRAKYWAVGTLLPPVAARPQRFACICCMRFWSFSFWVSANLTTSGHVQPSMTTQLGN</sequence>